<dbReference type="InterPro" id="IPR027443">
    <property type="entry name" value="IPNS-like_sf"/>
</dbReference>
<keyword evidence="2" id="KW-1185">Reference proteome</keyword>
<dbReference type="AlphaFoldDB" id="A3K1M8"/>
<reference evidence="1 2" key="1">
    <citation type="submission" date="2006-06" db="EMBL/GenBank/DDBJ databases">
        <authorList>
            <person name="Moran M.A."/>
            <person name="Ferriera S."/>
            <person name="Johnson J."/>
            <person name="Kravitz S."/>
            <person name="Beeson K."/>
            <person name="Sutton G."/>
            <person name="Rogers Y.-H."/>
            <person name="Friedman R."/>
            <person name="Frazier M."/>
            <person name="Venter J.C."/>
        </authorList>
    </citation>
    <scope>NUCLEOTIDE SEQUENCE [LARGE SCALE GENOMIC DNA]</scope>
    <source>
        <strain evidence="1 2">E-37</strain>
    </source>
</reference>
<comment type="caution">
    <text evidence="1">The sequence shown here is derived from an EMBL/GenBank/DDBJ whole genome shotgun (WGS) entry which is preliminary data.</text>
</comment>
<protein>
    <submittedName>
        <fullName evidence="1">2OG-Fe(II) oxygenase</fullName>
    </submittedName>
</protein>
<dbReference type="eggNOG" id="COG3491">
    <property type="taxonomic scope" value="Bacteria"/>
</dbReference>
<organism evidence="1 2">
    <name type="scientific">Sagittula stellata (strain ATCC 700073 / DSM 11524 / E-37)</name>
    <dbReference type="NCBI Taxonomy" id="388399"/>
    <lineage>
        <taxon>Bacteria</taxon>
        <taxon>Pseudomonadati</taxon>
        <taxon>Pseudomonadota</taxon>
        <taxon>Alphaproteobacteria</taxon>
        <taxon>Rhodobacterales</taxon>
        <taxon>Roseobacteraceae</taxon>
        <taxon>Sagittula</taxon>
    </lineage>
</organism>
<dbReference type="Gene3D" id="2.60.120.330">
    <property type="entry name" value="B-lactam Antibiotic, Isopenicillin N Synthase, Chain"/>
    <property type="match status" value="1"/>
</dbReference>
<evidence type="ECO:0000313" key="2">
    <source>
        <dbReference type="Proteomes" id="UP000005713"/>
    </source>
</evidence>
<name>A3K1M8_SAGS3</name>
<gene>
    <name evidence="1" type="ORF">SSE37_04240</name>
</gene>
<dbReference type="RefSeq" id="WP_005857668.1">
    <property type="nucleotide sequence ID" value="NZ_AAYA01000004.1"/>
</dbReference>
<proteinExistence type="predicted"/>
<dbReference type="Proteomes" id="UP000005713">
    <property type="component" value="Unassembled WGS sequence"/>
</dbReference>
<evidence type="ECO:0000313" key="1">
    <source>
        <dbReference type="EMBL" id="EBA08824.1"/>
    </source>
</evidence>
<dbReference type="OrthoDB" id="21825at2"/>
<accession>A3K1M8</accession>
<dbReference type="EMBL" id="AAYA01000004">
    <property type="protein sequence ID" value="EBA08824.1"/>
    <property type="molecule type" value="Genomic_DNA"/>
</dbReference>
<dbReference type="SUPFAM" id="SSF51197">
    <property type="entry name" value="Clavaminate synthase-like"/>
    <property type="match status" value="1"/>
</dbReference>
<sequence length="72" mass="7541">MAGALDLLRGIAEAIGADRHCFDTRLVRPMALMRGNYDPPRPDCAGKKDFGIAGHTDQGCVTLLGSDGSLGP</sequence>